<evidence type="ECO:0000256" key="4">
    <source>
        <dbReference type="ARBA" id="ARBA00023004"/>
    </source>
</evidence>
<dbReference type="GO" id="GO:0051539">
    <property type="term" value="F:4 iron, 4 sulfur cluster binding"/>
    <property type="evidence" value="ECO:0007669"/>
    <property type="project" value="UniProtKB-KW"/>
</dbReference>
<accession>X0TM54</accession>
<name>X0TM54_9ZZZZ</name>
<protein>
    <recommendedName>
        <fullName evidence="7">FAD-dependent oxidoreductase</fullName>
    </recommendedName>
</protein>
<dbReference type="PANTHER" id="PTHR43498:SF1">
    <property type="entry name" value="COB--COM HETERODISULFIDE REDUCTASE IRON-SULFUR SUBUNIT A"/>
    <property type="match status" value="1"/>
</dbReference>
<keyword evidence="1" id="KW-0004">4Fe-4S</keyword>
<comment type="caution">
    <text evidence="6">The sequence shown here is derived from an EMBL/GenBank/DDBJ whole genome shotgun (WGS) entry which is preliminary data.</text>
</comment>
<evidence type="ECO:0000256" key="5">
    <source>
        <dbReference type="ARBA" id="ARBA00023014"/>
    </source>
</evidence>
<dbReference type="AlphaFoldDB" id="X0TM54"/>
<dbReference type="PANTHER" id="PTHR43498">
    <property type="entry name" value="FERREDOXIN:COB-COM HETERODISULFIDE REDUCTASE SUBUNIT A"/>
    <property type="match status" value="1"/>
</dbReference>
<keyword evidence="2" id="KW-0479">Metal-binding</keyword>
<dbReference type="GO" id="GO:0016491">
    <property type="term" value="F:oxidoreductase activity"/>
    <property type="evidence" value="ECO:0007669"/>
    <property type="project" value="UniProtKB-KW"/>
</dbReference>
<dbReference type="EMBL" id="BARS01001850">
    <property type="protein sequence ID" value="GAF77170.1"/>
    <property type="molecule type" value="Genomic_DNA"/>
</dbReference>
<organism evidence="6">
    <name type="scientific">marine sediment metagenome</name>
    <dbReference type="NCBI Taxonomy" id="412755"/>
    <lineage>
        <taxon>unclassified sequences</taxon>
        <taxon>metagenomes</taxon>
        <taxon>ecological metagenomes</taxon>
    </lineage>
</organism>
<dbReference type="SUPFAM" id="SSF51905">
    <property type="entry name" value="FAD/NAD(P)-binding domain"/>
    <property type="match status" value="1"/>
</dbReference>
<evidence type="ECO:0000256" key="3">
    <source>
        <dbReference type="ARBA" id="ARBA00023002"/>
    </source>
</evidence>
<feature type="non-terminal residue" evidence="6">
    <location>
        <position position="1"/>
    </location>
</feature>
<keyword evidence="4" id="KW-0408">Iron</keyword>
<evidence type="ECO:0000313" key="6">
    <source>
        <dbReference type="EMBL" id="GAF77170.1"/>
    </source>
</evidence>
<dbReference type="GO" id="GO:0046872">
    <property type="term" value="F:metal ion binding"/>
    <property type="evidence" value="ECO:0007669"/>
    <property type="project" value="UniProtKB-KW"/>
</dbReference>
<dbReference type="Pfam" id="PF12831">
    <property type="entry name" value="FAD_oxidored"/>
    <property type="match status" value="1"/>
</dbReference>
<keyword evidence="3" id="KW-0560">Oxidoreductase</keyword>
<dbReference type="InterPro" id="IPR036188">
    <property type="entry name" value="FAD/NAD-bd_sf"/>
</dbReference>
<reference evidence="6" key="1">
    <citation type="journal article" date="2014" name="Front. Microbiol.">
        <title>High frequency of phylogenetically diverse reductive dehalogenase-homologous genes in deep subseafloor sedimentary metagenomes.</title>
        <authorList>
            <person name="Kawai M."/>
            <person name="Futagami T."/>
            <person name="Toyoda A."/>
            <person name="Takaki Y."/>
            <person name="Nishi S."/>
            <person name="Hori S."/>
            <person name="Arai W."/>
            <person name="Tsubouchi T."/>
            <person name="Morono Y."/>
            <person name="Uchiyama I."/>
            <person name="Ito T."/>
            <person name="Fujiyama A."/>
            <person name="Inagaki F."/>
            <person name="Takami H."/>
        </authorList>
    </citation>
    <scope>NUCLEOTIDE SEQUENCE</scope>
    <source>
        <strain evidence="6">Expedition CK06-06</strain>
    </source>
</reference>
<evidence type="ECO:0008006" key="7">
    <source>
        <dbReference type="Google" id="ProtNLM"/>
    </source>
</evidence>
<dbReference type="InterPro" id="IPR039650">
    <property type="entry name" value="HdrA-like"/>
</dbReference>
<sequence>GLHSFFNIFAACEGAPRTRLVAGIAQELVDRVEGMGGGVGHVLMERGGDFVSMLTPVEPETFKLAAARTALEAGVELLLHSTLDEARCSGGHVEGVVVANKAGRDVIRAAQYVDCTGDGDLAAWAGAPFEHFAAGDHGAYSAGFTFRLVNVDLAALEADLERRGWITQLAHAVKPGMDRPDLVRLGMRMTELREAGVEKAPGGMLSSSLRPRELTYCNCINFGPNDGLDPAALSAAETFLRGRMLEVAEVFRENFAGCEACYPAGAAPSAGQRRGRAIRCQYELTQDDCTEGRQFDDQVGVFGFIDNGRYLVRDAGAYGIPYRALIPRGLDNVLIAGRMMSVELVAHNSTRNTACCLVCGQAAGTAAAMAAKQGIAPRELDAGELRRRLRDDGALLAPRPDPITERP</sequence>
<keyword evidence="5" id="KW-0411">Iron-sulfur</keyword>
<proteinExistence type="predicted"/>
<evidence type="ECO:0000256" key="2">
    <source>
        <dbReference type="ARBA" id="ARBA00022723"/>
    </source>
</evidence>
<evidence type="ECO:0000256" key="1">
    <source>
        <dbReference type="ARBA" id="ARBA00022485"/>
    </source>
</evidence>
<dbReference type="Gene3D" id="3.50.50.60">
    <property type="entry name" value="FAD/NAD(P)-binding domain"/>
    <property type="match status" value="1"/>
</dbReference>
<gene>
    <name evidence="6" type="ORF">S01H1_03384</name>
</gene>